<name>A2DX73_TRIV3</name>
<dbReference type="STRING" id="5722.A2DX73"/>
<keyword evidence="2" id="KW-1185">Reference proteome</keyword>
<accession>A2DX73</accession>
<dbReference type="InterPro" id="IPR053139">
    <property type="entry name" value="Surface_bspA-like"/>
</dbReference>
<dbReference type="Pfam" id="PF13306">
    <property type="entry name" value="LRR_5"/>
    <property type="match status" value="2"/>
</dbReference>
<evidence type="ECO:0008006" key="3">
    <source>
        <dbReference type="Google" id="ProtNLM"/>
    </source>
</evidence>
<gene>
    <name evidence="1" type="ORF">TVAG_396850</name>
</gene>
<dbReference type="PANTHER" id="PTHR45661">
    <property type="entry name" value="SURFACE ANTIGEN"/>
    <property type="match status" value="1"/>
</dbReference>
<sequence>MNNAFENCIKLKNVKNILSIPDCCFSGCSKLSNVNILENSRFIGYKSFENCYSLESIIIPPSVVTLSEYSFLNCMNLKSIKFSERNEIEKISNNSFSGCISLQNISNFESDKCKWIDNTLYSIDNSKEYLVFHLNRSLDKTLIINCSVICSYAFNECNNIYNISILPKSVSLIEKYSFNNCKNLQHINFPFSVRSVEYHSFVECHSICCPLIIEDTKLDYLRMIVESGIPRRLILSCEIYDDTRDFETPCIYGIGAITFLLTSYF</sequence>
<dbReference type="OrthoDB" id="6022531at2759"/>
<dbReference type="Gene3D" id="3.80.10.10">
    <property type="entry name" value="Ribonuclease Inhibitor"/>
    <property type="match status" value="1"/>
</dbReference>
<dbReference type="AlphaFoldDB" id="A2DX73"/>
<dbReference type="InterPro" id="IPR032675">
    <property type="entry name" value="LRR_dom_sf"/>
</dbReference>
<reference evidence="1" key="1">
    <citation type="submission" date="2006-10" db="EMBL/GenBank/DDBJ databases">
        <authorList>
            <person name="Amadeo P."/>
            <person name="Zhao Q."/>
            <person name="Wortman J."/>
            <person name="Fraser-Liggett C."/>
            <person name="Carlton J."/>
        </authorList>
    </citation>
    <scope>NUCLEOTIDE SEQUENCE</scope>
    <source>
        <strain evidence="1">G3</strain>
    </source>
</reference>
<dbReference type="InterPro" id="IPR026906">
    <property type="entry name" value="LRR_5"/>
</dbReference>
<dbReference type="InParanoid" id="A2DX73"/>
<dbReference type="PANTHER" id="PTHR45661:SF3">
    <property type="entry name" value="IG-LIKE DOMAIN-CONTAINING PROTEIN"/>
    <property type="match status" value="1"/>
</dbReference>
<dbReference type="VEuPathDB" id="TrichDB:TVAGG3_0673570"/>
<reference evidence="1" key="2">
    <citation type="journal article" date="2007" name="Science">
        <title>Draft genome sequence of the sexually transmitted pathogen Trichomonas vaginalis.</title>
        <authorList>
            <person name="Carlton J.M."/>
            <person name="Hirt R.P."/>
            <person name="Silva J.C."/>
            <person name="Delcher A.L."/>
            <person name="Schatz M."/>
            <person name="Zhao Q."/>
            <person name="Wortman J.R."/>
            <person name="Bidwell S.L."/>
            <person name="Alsmark U.C.M."/>
            <person name="Besteiro S."/>
            <person name="Sicheritz-Ponten T."/>
            <person name="Noel C.J."/>
            <person name="Dacks J.B."/>
            <person name="Foster P.G."/>
            <person name="Simillion C."/>
            <person name="Van de Peer Y."/>
            <person name="Miranda-Saavedra D."/>
            <person name="Barton G.J."/>
            <person name="Westrop G.D."/>
            <person name="Mueller S."/>
            <person name="Dessi D."/>
            <person name="Fiori P.L."/>
            <person name="Ren Q."/>
            <person name="Paulsen I."/>
            <person name="Zhang H."/>
            <person name="Bastida-Corcuera F.D."/>
            <person name="Simoes-Barbosa A."/>
            <person name="Brown M.T."/>
            <person name="Hayes R.D."/>
            <person name="Mukherjee M."/>
            <person name="Okumura C.Y."/>
            <person name="Schneider R."/>
            <person name="Smith A.J."/>
            <person name="Vanacova S."/>
            <person name="Villalvazo M."/>
            <person name="Haas B.J."/>
            <person name="Pertea M."/>
            <person name="Feldblyum T.V."/>
            <person name="Utterback T.R."/>
            <person name="Shu C.L."/>
            <person name="Osoegawa K."/>
            <person name="de Jong P.J."/>
            <person name="Hrdy I."/>
            <person name="Horvathova L."/>
            <person name="Zubacova Z."/>
            <person name="Dolezal P."/>
            <person name="Malik S.B."/>
            <person name="Logsdon J.M. Jr."/>
            <person name="Henze K."/>
            <person name="Gupta A."/>
            <person name="Wang C.C."/>
            <person name="Dunne R.L."/>
            <person name="Upcroft J.A."/>
            <person name="Upcroft P."/>
            <person name="White O."/>
            <person name="Salzberg S.L."/>
            <person name="Tang P."/>
            <person name="Chiu C.-H."/>
            <person name="Lee Y.-S."/>
            <person name="Embley T.M."/>
            <person name="Coombs G.H."/>
            <person name="Mottram J.C."/>
            <person name="Tachezy J."/>
            <person name="Fraser-Liggett C.M."/>
            <person name="Johnson P.J."/>
        </authorList>
    </citation>
    <scope>NUCLEOTIDE SEQUENCE [LARGE SCALE GENOMIC DNA]</scope>
    <source>
        <strain evidence="1">G3</strain>
    </source>
</reference>
<dbReference type="KEGG" id="tva:4772949"/>
<organism evidence="1 2">
    <name type="scientific">Trichomonas vaginalis (strain ATCC PRA-98 / G3)</name>
    <dbReference type="NCBI Taxonomy" id="412133"/>
    <lineage>
        <taxon>Eukaryota</taxon>
        <taxon>Metamonada</taxon>
        <taxon>Parabasalia</taxon>
        <taxon>Trichomonadida</taxon>
        <taxon>Trichomonadidae</taxon>
        <taxon>Trichomonas</taxon>
    </lineage>
</organism>
<dbReference type="RefSeq" id="XP_001327178.1">
    <property type="nucleotide sequence ID" value="XM_001327143.1"/>
</dbReference>
<evidence type="ECO:0000313" key="2">
    <source>
        <dbReference type="Proteomes" id="UP000001542"/>
    </source>
</evidence>
<evidence type="ECO:0000313" key="1">
    <source>
        <dbReference type="EMBL" id="EAY14955.1"/>
    </source>
</evidence>
<dbReference type="VEuPathDB" id="TrichDB:TVAG_396850"/>
<dbReference type="SMR" id="A2DX73"/>
<protein>
    <recommendedName>
        <fullName evidence="3">Surface antigen BspA-like</fullName>
    </recommendedName>
</protein>
<proteinExistence type="predicted"/>
<dbReference type="Proteomes" id="UP000001542">
    <property type="component" value="Unassembled WGS sequence"/>
</dbReference>
<dbReference type="EMBL" id="DS113262">
    <property type="protein sequence ID" value="EAY14955.1"/>
    <property type="molecule type" value="Genomic_DNA"/>
</dbReference>
<dbReference type="SUPFAM" id="SSF52058">
    <property type="entry name" value="L domain-like"/>
    <property type="match status" value="1"/>
</dbReference>